<sequence length="130" mass="14551">MISLQDRKNAVNLIEQTMEQGARQLAACQVLGLSVRTFQRWKQEDNVKVDGRKTANRPAPANKLTESCTKIRQLMCLGVEIRMVVGCGRSSKGPWRSAKTPGINQALSLAYLKSQGLYSLREGWIKLHHS</sequence>
<evidence type="ECO:0000313" key="2">
    <source>
        <dbReference type="Proteomes" id="UP000028073"/>
    </source>
</evidence>
<evidence type="ECO:0000313" key="1">
    <source>
        <dbReference type="EMBL" id="KEQ17102.1"/>
    </source>
</evidence>
<reference evidence="1 2" key="1">
    <citation type="submission" date="2014-06" db="EMBL/GenBank/DDBJ databases">
        <title>Whole Genome Sequences of Three Symbiotic Endozoicomonas Bacteria.</title>
        <authorList>
            <person name="Neave M.J."/>
            <person name="Apprill A."/>
            <person name="Voolstra C.R."/>
        </authorList>
    </citation>
    <scope>NUCLEOTIDE SEQUENCE [LARGE SCALE GENOMIC DNA]</scope>
    <source>
        <strain evidence="1 2">DSM 25634</strain>
    </source>
</reference>
<accession>A0A081NF79</accession>
<dbReference type="EMBL" id="JOKH01000003">
    <property type="protein sequence ID" value="KEQ17102.1"/>
    <property type="molecule type" value="Genomic_DNA"/>
</dbReference>
<proteinExistence type="predicted"/>
<gene>
    <name evidence="1" type="ORF">GZ78_14590</name>
</gene>
<protein>
    <recommendedName>
        <fullName evidence="3">Transposase</fullName>
    </recommendedName>
</protein>
<dbReference type="Proteomes" id="UP000028073">
    <property type="component" value="Unassembled WGS sequence"/>
</dbReference>
<comment type="caution">
    <text evidence="1">The sequence shown here is derived from an EMBL/GenBank/DDBJ whole genome shotgun (WGS) entry which is preliminary data.</text>
</comment>
<name>A0A081NF79_9GAMM</name>
<dbReference type="eggNOG" id="COG3344">
    <property type="taxonomic scope" value="Bacteria"/>
</dbReference>
<organism evidence="1 2">
    <name type="scientific">Endozoicomonas numazuensis</name>
    <dbReference type="NCBI Taxonomy" id="1137799"/>
    <lineage>
        <taxon>Bacteria</taxon>
        <taxon>Pseudomonadati</taxon>
        <taxon>Pseudomonadota</taxon>
        <taxon>Gammaproteobacteria</taxon>
        <taxon>Oceanospirillales</taxon>
        <taxon>Endozoicomonadaceae</taxon>
        <taxon>Endozoicomonas</taxon>
    </lineage>
</organism>
<dbReference type="eggNOG" id="COG2801">
    <property type="taxonomic scope" value="Bacteria"/>
</dbReference>
<dbReference type="AlphaFoldDB" id="A0A081NF79"/>
<dbReference type="STRING" id="1137799.GZ78_14590"/>
<evidence type="ECO:0008006" key="3">
    <source>
        <dbReference type="Google" id="ProtNLM"/>
    </source>
</evidence>
<keyword evidence="2" id="KW-1185">Reference proteome</keyword>